<keyword evidence="3" id="KW-1185">Reference proteome</keyword>
<proteinExistence type="predicted"/>
<organism evidence="2 3">
    <name type="scientific">Trichinella nativa</name>
    <dbReference type="NCBI Taxonomy" id="6335"/>
    <lineage>
        <taxon>Eukaryota</taxon>
        <taxon>Metazoa</taxon>
        <taxon>Ecdysozoa</taxon>
        <taxon>Nematoda</taxon>
        <taxon>Enoplea</taxon>
        <taxon>Dorylaimia</taxon>
        <taxon>Trichinellida</taxon>
        <taxon>Trichinellidae</taxon>
        <taxon>Trichinella</taxon>
    </lineage>
</organism>
<gene>
    <name evidence="2" type="ORF">T02_14334</name>
</gene>
<accession>A0A0V1KHV8</accession>
<name>A0A0V1KHV8_9BILA</name>
<dbReference type="OrthoDB" id="5918878at2759"/>
<dbReference type="AlphaFoldDB" id="A0A0V1KHV8"/>
<evidence type="ECO:0000313" key="3">
    <source>
        <dbReference type="Proteomes" id="UP000054721"/>
    </source>
</evidence>
<feature type="chain" id="PRO_5006881004" evidence="1">
    <location>
        <begin position="24"/>
        <end position="75"/>
    </location>
</feature>
<feature type="non-terminal residue" evidence="2">
    <location>
        <position position="1"/>
    </location>
</feature>
<evidence type="ECO:0000256" key="1">
    <source>
        <dbReference type="SAM" id="SignalP"/>
    </source>
</evidence>
<reference evidence="2 3" key="1">
    <citation type="submission" date="2015-05" db="EMBL/GenBank/DDBJ databases">
        <title>Evolution of Trichinella species and genotypes.</title>
        <authorList>
            <person name="Korhonen P.K."/>
            <person name="Edoardo P."/>
            <person name="Giuseppe L.R."/>
            <person name="Gasser R.B."/>
        </authorList>
    </citation>
    <scope>NUCLEOTIDE SEQUENCE [LARGE SCALE GENOMIC DNA]</scope>
    <source>
        <strain evidence="2">ISS10</strain>
    </source>
</reference>
<comment type="caution">
    <text evidence="2">The sequence shown here is derived from an EMBL/GenBank/DDBJ whole genome shotgun (WGS) entry which is preliminary data.</text>
</comment>
<sequence length="75" mass="8049">AAPSWRWLNSVALASASFTSSKALTASSGSLSSLCKSCEDVNLSSGASNVAAHGMKRRWKFTHPRNWRSSYMVVG</sequence>
<feature type="signal peptide" evidence="1">
    <location>
        <begin position="1"/>
        <end position="23"/>
    </location>
</feature>
<keyword evidence="1" id="KW-0732">Signal</keyword>
<dbReference type="EMBL" id="JYDW01002149">
    <property type="protein sequence ID" value="KRZ46813.1"/>
    <property type="molecule type" value="Genomic_DNA"/>
</dbReference>
<protein>
    <submittedName>
        <fullName evidence="2">Uncharacterized protein</fullName>
    </submittedName>
</protein>
<dbReference type="Proteomes" id="UP000054721">
    <property type="component" value="Unassembled WGS sequence"/>
</dbReference>
<evidence type="ECO:0000313" key="2">
    <source>
        <dbReference type="EMBL" id="KRZ46813.1"/>
    </source>
</evidence>